<sequence length="95" mass="10603">MRNSKQSGISQSFVCWMILASMFISVFVTMSFSDKYVKNPDMIGGRVVYALGSIKRFSDGHDSTEDVCRRGVQMSSFLITIGAGLMVGYVMDRKK</sequence>
<reference evidence="2 3" key="1">
    <citation type="journal article" date="2017" name="ISME J.">
        <title>Potential for microbial H2 and metal transformations associated with novel bacteria and archaea in deep terrestrial subsurface sediments.</title>
        <authorList>
            <person name="Hernsdorf A.W."/>
            <person name="Amano Y."/>
            <person name="Miyakawa K."/>
            <person name="Ise K."/>
            <person name="Suzuki Y."/>
            <person name="Anantharaman K."/>
            <person name="Probst A."/>
            <person name="Burstein D."/>
            <person name="Thomas B.C."/>
            <person name="Banfield J.F."/>
        </authorList>
    </citation>
    <scope>NUCLEOTIDE SEQUENCE [LARGE SCALE GENOMIC DNA]</scope>
    <source>
        <strain evidence="2">HGW-Wallbacteria-1</strain>
    </source>
</reference>
<comment type="caution">
    <text evidence="2">The sequence shown here is derived from an EMBL/GenBank/DDBJ whole genome shotgun (WGS) entry which is preliminary data.</text>
</comment>
<evidence type="ECO:0000313" key="2">
    <source>
        <dbReference type="EMBL" id="PKK88477.1"/>
    </source>
</evidence>
<protein>
    <submittedName>
        <fullName evidence="2">Uncharacterized protein</fullName>
    </submittedName>
</protein>
<feature type="transmembrane region" description="Helical" evidence="1">
    <location>
        <begin position="12"/>
        <end position="32"/>
    </location>
</feature>
<dbReference type="AlphaFoldDB" id="A0A2N1PJF6"/>
<organism evidence="2 3">
    <name type="scientific">Candidatus Wallbacteria bacterium HGW-Wallbacteria-1</name>
    <dbReference type="NCBI Taxonomy" id="2013854"/>
    <lineage>
        <taxon>Bacteria</taxon>
        <taxon>Candidatus Walliibacteriota</taxon>
    </lineage>
</organism>
<evidence type="ECO:0000313" key="3">
    <source>
        <dbReference type="Proteomes" id="UP000233256"/>
    </source>
</evidence>
<keyword evidence="1" id="KW-0812">Transmembrane</keyword>
<accession>A0A2N1PJF6</accession>
<dbReference type="EMBL" id="PGXC01000045">
    <property type="protein sequence ID" value="PKK88477.1"/>
    <property type="molecule type" value="Genomic_DNA"/>
</dbReference>
<evidence type="ECO:0000256" key="1">
    <source>
        <dbReference type="SAM" id="Phobius"/>
    </source>
</evidence>
<dbReference type="Proteomes" id="UP000233256">
    <property type="component" value="Unassembled WGS sequence"/>
</dbReference>
<proteinExistence type="predicted"/>
<gene>
    <name evidence="2" type="ORF">CVV64_18685</name>
</gene>
<feature type="transmembrane region" description="Helical" evidence="1">
    <location>
        <begin position="72"/>
        <end position="91"/>
    </location>
</feature>
<keyword evidence="1" id="KW-0472">Membrane</keyword>
<name>A0A2N1PJF6_9BACT</name>
<keyword evidence="1" id="KW-1133">Transmembrane helix</keyword>